<gene>
    <name evidence="2" type="ORF">PVL29_024714</name>
</gene>
<keyword evidence="3" id="KW-1185">Reference proteome</keyword>
<dbReference type="PANTHER" id="PTHR11017:SF570">
    <property type="entry name" value="DISEASE RESISTANCE PROTEIN (TIR-NBS CLASS)-RELATED"/>
    <property type="match status" value="1"/>
</dbReference>
<evidence type="ECO:0000259" key="1">
    <source>
        <dbReference type="Pfam" id="PF00931"/>
    </source>
</evidence>
<feature type="domain" description="NB-ARC" evidence="1">
    <location>
        <begin position="16"/>
        <end position="108"/>
    </location>
</feature>
<accession>A0AA38YST9</accession>
<dbReference type="Proteomes" id="UP001168098">
    <property type="component" value="Unassembled WGS sequence"/>
</dbReference>
<dbReference type="SUPFAM" id="SSF52540">
    <property type="entry name" value="P-loop containing nucleoside triphosphate hydrolases"/>
    <property type="match status" value="1"/>
</dbReference>
<dbReference type="Gene3D" id="3.40.50.300">
    <property type="entry name" value="P-loop containing nucleotide triphosphate hydrolases"/>
    <property type="match status" value="1"/>
</dbReference>
<dbReference type="Pfam" id="PF00931">
    <property type="entry name" value="NB-ARC"/>
    <property type="match status" value="1"/>
</dbReference>
<organism evidence="2 3">
    <name type="scientific">Vitis rotundifolia</name>
    <name type="common">Muscadine grape</name>
    <dbReference type="NCBI Taxonomy" id="103349"/>
    <lineage>
        <taxon>Eukaryota</taxon>
        <taxon>Viridiplantae</taxon>
        <taxon>Streptophyta</taxon>
        <taxon>Embryophyta</taxon>
        <taxon>Tracheophyta</taxon>
        <taxon>Spermatophyta</taxon>
        <taxon>Magnoliopsida</taxon>
        <taxon>eudicotyledons</taxon>
        <taxon>Gunneridae</taxon>
        <taxon>Pentapetalae</taxon>
        <taxon>rosids</taxon>
        <taxon>Vitales</taxon>
        <taxon>Vitaceae</taxon>
        <taxon>Viteae</taxon>
        <taxon>Vitis</taxon>
    </lineage>
</organism>
<protein>
    <recommendedName>
        <fullName evidence="1">NB-ARC domain-containing protein</fullName>
    </recommendedName>
</protein>
<name>A0AA38YST9_VITRO</name>
<dbReference type="PANTHER" id="PTHR11017">
    <property type="entry name" value="LEUCINE-RICH REPEAT-CONTAINING PROTEIN"/>
    <property type="match status" value="1"/>
</dbReference>
<proteinExistence type="predicted"/>
<dbReference type="GO" id="GO:0043531">
    <property type="term" value="F:ADP binding"/>
    <property type="evidence" value="ECO:0007669"/>
    <property type="project" value="InterPro"/>
</dbReference>
<evidence type="ECO:0000313" key="3">
    <source>
        <dbReference type="Proteomes" id="UP001168098"/>
    </source>
</evidence>
<sequence length="111" mass="12619">MDFHLKQLKSLTKTKSDEVHMVDIYGIGKTTIAMAIYNDISFQFDGSSFLRRVGEKSKGGPLELQRTLFQDIIKGKRPKFSDTSVGINVIKERLCTKRVLIVLDNVNELDQ</sequence>
<reference evidence="2 3" key="1">
    <citation type="journal article" date="2023" name="BMC Biotechnol.">
        <title>Vitis rotundifolia cv Carlos genome sequencing.</title>
        <authorList>
            <person name="Huff M."/>
            <person name="Hulse-Kemp A."/>
            <person name="Scheffler B."/>
            <person name="Youngblood R."/>
            <person name="Simpson S."/>
            <person name="Babiker E."/>
            <person name="Staton M."/>
        </authorList>
    </citation>
    <scope>NUCLEOTIDE SEQUENCE [LARGE SCALE GENOMIC DNA]</scope>
    <source>
        <tissue evidence="2">Leaf</tissue>
    </source>
</reference>
<dbReference type="InterPro" id="IPR044974">
    <property type="entry name" value="Disease_R_plants"/>
</dbReference>
<dbReference type="GO" id="GO:0006952">
    <property type="term" value="P:defense response"/>
    <property type="evidence" value="ECO:0007669"/>
    <property type="project" value="InterPro"/>
</dbReference>
<comment type="caution">
    <text evidence="2">The sequence shown here is derived from an EMBL/GenBank/DDBJ whole genome shotgun (WGS) entry which is preliminary data.</text>
</comment>
<dbReference type="PRINTS" id="PR00364">
    <property type="entry name" value="DISEASERSIST"/>
</dbReference>
<dbReference type="InterPro" id="IPR027417">
    <property type="entry name" value="P-loop_NTPase"/>
</dbReference>
<dbReference type="AlphaFoldDB" id="A0AA38YST9"/>
<dbReference type="EMBL" id="JARBHA010000018">
    <property type="protein sequence ID" value="KAJ9675882.1"/>
    <property type="molecule type" value="Genomic_DNA"/>
</dbReference>
<dbReference type="InterPro" id="IPR002182">
    <property type="entry name" value="NB-ARC"/>
</dbReference>
<evidence type="ECO:0000313" key="2">
    <source>
        <dbReference type="EMBL" id="KAJ9675882.1"/>
    </source>
</evidence>